<dbReference type="AlphaFoldDB" id="A0A8B6FX22"/>
<dbReference type="OrthoDB" id="6108060at2759"/>
<evidence type="ECO:0000313" key="2">
    <source>
        <dbReference type="EMBL" id="VDI55168.1"/>
    </source>
</evidence>
<evidence type="ECO:0000256" key="1">
    <source>
        <dbReference type="SAM" id="Phobius"/>
    </source>
</evidence>
<sequence>MVADILPPSSHVSVFQILLFIKVITSVLTTIMAIITISVYNKNENDISWLLILYKSVFGKCKCKSLQQEHSSLFSSESHGRQEETTTEVRLRHQQIRIDVPGRKQQIHSDVPGCSGQMPNDIRGSQQLVPTDIPKLLECNWKLLAHKIDGCCITVLILELLFEMVGLTVIFVRKSS</sequence>
<dbReference type="InterPro" id="IPR036719">
    <property type="entry name" value="Neuro-gated_channel_TM_sf"/>
</dbReference>
<keyword evidence="1" id="KW-0472">Membrane</keyword>
<name>A0A8B6FX22_MYTGA</name>
<reference evidence="2" key="1">
    <citation type="submission" date="2018-11" db="EMBL/GenBank/DDBJ databases">
        <authorList>
            <person name="Alioto T."/>
            <person name="Alioto T."/>
        </authorList>
    </citation>
    <scope>NUCLEOTIDE SEQUENCE</scope>
</reference>
<organism evidence="2 3">
    <name type="scientific">Mytilus galloprovincialis</name>
    <name type="common">Mediterranean mussel</name>
    <dbReference type="NCBI Taxonomy" id="29158"/>
    <lineage>
        <taxon>Eukaryota</taxon>
        <taxon>Metazoa</taxon>
        <taxon>Spiralia</taxon>
        <taxon>Lophotrochozoa</taxon>
        <taxon>Mollusca</taxon>
        <taxon>Bivalvia</taxon>
        <taxon>Autobranchia</taxon>
        <taxon>Pteriomorphia</taxon>
        <taxon>Mytilida</taxon>
        <taxon>Mytiloidea</taxon>
        <taxon>Mytilidae</taxon>
        <taxon>Mytilinae</taxon>
        <taxon>Mytilus</taxon>
    </lineage>
</organism>
<feature type="transmembrane region" description="Helical" evidence="1">
    <location>
        <begin position="151"/>
        <end position="172"/>
    </location>
</feature>
<accession>A0A8B6FX22</accession>
<evidence type="ECO:0000313" key="3">
    <source>
        <dbReference type="Proteomes" id="UP000596742"/>
    </source>
</evidence>
<dbReference type="SUPFAM" id="SSF90112">
    <property type="entry name" value="Neurotransmitter-gated ion-channel transmembrane pore"/>
    <property type="match status" value="1"/>
</dbReference>
<comment type="caution">
    <text evidence="2">The sequence shown here is derived from an EMBL/GenBank/DDBJ whole genome shotgun (WGS) entry which is preliminary data.</text>
</comment>
<feature type="transmembrane region" description="Helical" evidence="1">
    <location>
        <begin position="17"/>
        <end position="40"/>
    </location>
</feature>
<proteinExistence type="predicted"/>
<dbReference type="Proteomes" id="UP000596742">
    <property type="component" value="Unassembled WGS sequence"/>
</dbReference>
<keyword evidence="3" id="KW-1185">Reference proteome</keyword>
<dbReference type="EMBL" id="UYJE01007468">
    <property type="protein sequence ID" value="VDI55168.1"/>
    <property type="molecule type" value="Genomic_DNA"/>
</dbReference>
<protein>
    <submittedName>
        <fullName evidence="2">Uncharacterized protein</fullName>
    </submittedName>
</protein>
<keyword evidence="1" id="KW-0812">Transmembrane</keyword>
<gene>
    <name evidence="2" type="ORF">MGAL_10B025601</name>
</gene>
<dbReference type="GO" id="GO:0006811">
    <property type="term" value="P:monoatomic ion transport"/>
    <property type="evidence" value="ECO:0007669"/>
    <property type="project" value="InterPro"/>
</dbReference>
<keyword evidence="1" id="KW-1133">Transmembrane helix</keyword>
<dbReference type="GO" id="GO:0016020">
    <property type="term" value="C:membrane"/>
    <property type="evidence" value="ECO:0007669"/>
    <property type="project" value="InterPro"/>
</dbReference>